<organism evidence="2 3">
    <name type="scientific">Autumnicola musiva</name>
    <dbReference type="NCBI Taxonomy" id="3075589"/>
    <lineage>
        <taxon>Bacteria</taxon>
        <taxon>Pseudomonadati</taxon>
        <taxon>Bacteroidota</taxon>
        <taxon>Flavobacteriia</taxon>
        <taxon>Flavobacteriales</taxon>
        <taxon>Flavobacteriaceae</taxon>
        <taxon>Autumnicola</taxon>
    </lineage>
</organism>
<keyword evidence="3" id="KW-1185">Reference proteome</keyword>
<dbReference type="Proteomes" id="UP001262582">
    <property type="component" value="Unassembled WGS sequence"/>
</dbReference>
<name>A0ABU3D7U1_9FLAO</name>
<reference evidence="2 3" key="1">
    <citation type="submission" date="2023-09" db="EMBL/GenBank/DDBJ databases">
        <authorList>
            <person name="Rey-Velasco X."/>
        </authorList>
    </citation>
    <scope>NUCLEOTIDE SEQUENCE [LARGE SCALE GENOMIC DNA]</scope>
    <source>
        <strain evidence="2 3">F117</strain>
    </source>
</reference>
<keyword evidence="1" id="KW-0732">Signal</keyword>
<comment type="caution">
    <text evidence="2">The sequence shown here is derived from an EMBL/GenBank/DDBJ whole genome shotgun (WGS) entry which is preliminary data.</text>
</comment>
<dbReference type="RefSeq" id="WP_311503951.1">
    <property type="nucleotide sequence ID" value="NZ_JAVRHK010000010.1"/>
</dbReference>
<feature type="chain" id="PRO_5046315000" description="MORN repeat variant" evidence="1">
    <location>
        <begin position="19"/>
        <end position="135"/>
    </location>
</feature>
<gene>
    <name evidence="2" type="ORF">RM539_13550</name>
</gene>
<evidence type="ECO:0008006" key="4">
    <source>
        <dbReference type="Google" id="ProtNLM"/>
    </source>
</evidence>
<protein>
    <recommendedName>
        <fullName evidence="4">MORN repeat variant</fullName>
    </recommendedName>
</protein>
<dbReference type="Gene3D" id="3.90.930.1">
    <property type="match status" value="1"/>
</dbReference>
<dbReference type="SUPFAM" id="SSF82185">
    <property type="entry name" value="Histone H3 K4-specific methyltransferase SET7/9 N-terminal domain"/>
    <property type="match status" value="1"/>
</dbReference>
<dbReference type="EMBL" id="JAVRHK010000010">
    <property type="protein sequence ID" value="MDT0677607.1"/>
    <property type="molecule type" value="Genomic_DNA"/>
</dbReference>
<sequence length="135" mass="16029">MKIICVLLMITVSSASYSQIVTDGEDPYPLLIQEDFYSNGKLKSQKLFNYEIYKKTKEFEVEQYIEYYDNGQLSLKIKMKNSVLHGPLVDYWKNGNLKRKDLYNNGNLVEGNVWNQNEKEIEYFKYEIPSRMKED</sequence>
<evidence type="ECO:0000256" key="1">
    <source>
        <dbReference type="SAM" id="SignalP"/>
    </source>
</evidence>
<feature type="signal peptide" evidence="1">
    <location>
        <begin position="1"/>
        <end position="18"/>
    </location>
</feature>
<dbReference type="Pfam" id="PF07661">
    <property type="entry name" value="MORN_2"/>
    <property type="match status" value="3"/>
</dbReference>
<accession>A0ABU3D7U1</accession>
<dbReference type="InterPro" id="IPR011652">
    <property type="entry name" value="MORN_2"/>
</dbReference>
<evidence type="ECO:0000313" key="2">
    <source>
        <dbReference type="EMBL" id="MDT0677607.1"/>
    </source>
</evidence>
<evidence type="ECO:0000313" key="3">
    <source>
        <dbReference type="Proteomes" id="UP001262582"/>
    </source>
</evidence>
<proteinExistence type="predicted"/>